<evidence type="ECO:0000313" key="2">
    <source>
        <dbReference type="EMBL" id="RUO74661.1"/>
    </source>
</evidence>
<dbReference type="Proteomes" id="UP000287022">
    <property type="component" value="Unassembled WGS sequence"/>
</dbReference>
<feature type="signal peptide" evidence="1">
    <location>
        <begin position="1"/>
        <end position="23"/>
    </location>
</feature>
<dbReference type="EMBL" id="PIQE01000001">
    <property type="protein sequence ID" value="RUO74661.1"/>
    <property type="molecule type" value="Genomic_DNA"/>
</dbReference>
<gene>
    <name evidence="2" type="ORF">CWI80_04790</name>
</gene>
<accession>A0A432Z9V2</accession>
<proteinExistence type="predicted"/>
<feature type="chain" id="PRO_5019521714" description="DUF2946 domain-containing protein" evidence="1">
    <location>
        <begin position="24"/>
        <end position="121"/>
    </location>
</feature>
<protein>
    <recommendedName>
        <fullName evidence="4">DUF2946 domain-containing protein</fullName>
    </recommendedName>
</protein>
<keyword evidence="1" id="KW-0732">Signal</keyword>
<comment type="caution">
    <text evidence="2">The sequence shown here is derived from an EMBL/GenBank/DDBJ whole genome shotgun (WGS) entry which is preliminary data.</text>
</comment>
<dbReference type="RefSeq" id="WP_026861499.1">
    <property type="nucleotide sequence ID" value="NZ_JAHVIQ010000001.1"/>
</dbReference>
<sequence length="121" mass="13052">MTIMIRMLIIILLLAPLSAPVSAAAPMSDAAMMHHAMDQDMPAGHDCCEDQVASNTTGEPSLQMFCDGSCSDCQHFCSTTALLPSLSVSLPIADQRTWSLLPLAIISRQDRLERPPMPANI</sequence>
<dbReference type="STRING" id="1122124.GCA_000423165_00439"/>
<organism evidence="2 3">
    <name type="scientific">Pseudidiomarina sediminum</name>
    <dbReference type="NCBI Taxonomy" id="431675"/>
    <lineage>
        <taxon>Bacteria</taxon>
        <taxon>Pseudomonadati</taxon>
        <taxon>Pseudomonadota</taxon>
        <taxon>Gammaproteobacteria</taxon>
        <taxon>Alteromonadales</taxon>
        <taxon>Idiomarinaceae</taxon>
        <taxon>Pseudidiomarina</taxon>
    </lineage>
</organism>
<dbReference type="AlphaFoldDB" id="A0A432Z9V2"/>
<reference evidence="3" key="1">
    <citation type="journal article" date="2018" name="Front. Microbiol.">
        <title>Genome-Based Analysis Reveals the Taxonomy and Diversity of the Family Idiomarinaceae.</title>
        <authorList>
            <person name="Liu Y."/>
            <person name="Lai Q."/>
            <person name="Shao Z."/>
        </authorList>
    </citation>
    <scope>NUCLEOTIDE SEQUENCE [LARGE SCALE GENOMIC DNA]</scope>
    <source>
        <strain evidence="3">c121</strain>
    </source>
</reference>
<evidence type="ECO:0008006" key="4">
    <source>
        <dbReference type="Google" id="ProtNLM"/>
    </source>
</evidence>
<evidence type="ECO:0000313" key="3">
    <source>
        <dbReference type="Proteomes" id="UP000287022"/>
    </source>
</evidence>
<keyword evidence="3" id="KW-1185">Reference proteome</keyword>
<name>A0A432Z9V2_9GAMM</name>
<evidence type="ECO:0000256" key="1">
    <source>
        <dbReference type="SAM" id="SignalP"/>
    </source>
</evidence>